<dbReference type="PROSITE" id="PS50850">
    <property type="entry name" value="MFS"/>
    <property type="match status" value="1"/>
</dbReference>
<evidence type="ECO:0000256" key="7">
    <source>
        <dbReference type="SAM" id="MobiDB-lite"/>
    </source>
</evidence>
<feature type="transmembrane region" description="Helical" evidence="8">
    <location>
        <begin position="634"/>
        <end position="660"/>
    </location>
</feature>
<organism evidence="10 11">
    <name type="scientific">Tieghemostelium lacteum</name>
    <name type="common">Slime mold</name>
    <name type="synonym">Dictyostelium lacteum</name>
    <dbReference type="NCBI Taxonomy" id="361077"/>
    <lineage>
        <taxon>Eukaryota</taxon>
        <taxon>Amoebozoa</taxon>
        <taxon>Evosea</taxon>
        <taxon>Eumycetozoa</taxon>
        <taxon>Dictyostelia</taxon>
        <taxon>Dictyosteliales</taxon>
        <taxon>Raperosteliaceae</taxon>
        <taxon>Tieghemostelium</taxon>
    </lineage>
</organism>
<feature type="compositionally biased region" description="Low complexity" evidence="7">
    <location>
        <begin position="687"/>
        <end position="703"/>
    </location>
</feature>
<feature type="transmembrane region" description="Helical" evidence="8">
    <location>
        <begin position="367"/>
        <end position="387"/>
    </location>
</feature>
<name>A0A151ZHE3_TIELA</name>
<dbReference type="InterPro" id="IPR004638">
    <property type="entry name" value="EmrB-like"/>
</dbReference>
<dbReference type="AlphaFoldDB" id="A0A151ZHE3"/>
<dbReference type="NCBIfam" id="TIGR00711">
    <property type="entry name" value="efflux_EmrB"/>
    <property type="match status" value="1"/>
</dbReference>
<feature type="transmembrane region" description="Helical" evidence="8">
    <location>
        <begin position="503"/>
        <end position="522"/>
    </location>
</feature>
<dbReference type="FunFam" id="1.20.1720.10:FF:000004">
    <property type="entry name" value="EmrB/QacA family drug resistance transporter"/>
    <property type="match status" value="1"/>
</dbReference>
<feature type="transmembrane region" description="Helical" evidence="8">
    <location>
        <begin position="399"/>
        <end position="417"/>
    </location>
</feature>
<evidence type="ECO:0000256" key="6">
    <source>
        <dbReference type="ARBA" id="ARBA00023136"/>
    </source>
</evidence>
<dbReference type="InterPro" id="IPR036259">
    <property type="entry name" value="MFS_trans_sf"/>
</dbReference>
<accession>A0A151ZHE3</accession>
<dbReference type="STRING" id="361077.A0A151ZHE3"/>
<comment type="caution">
    <text evidence="10">The sequence shown here is derived from an EMBL/GenBank/DDBJ whole genome shotgun (WGS) entry which is preliminary data.</text>
</comment>
<reference evidence="10 11" key="1">
    <citation type="submission" date="2015-12" db="EMBL/GenBank/DDBJ databases">
        <title>Dictyostelia acquired genes for synthesis and detection of signals that induce cell-type specialization by lateral gene transfer from prokaryotes.</title>
        <authorList>
            <person name="Gloeckner G."/>
            <person name="Schaap P."/>
        </authorList>
    </citation>
    <scope>NUCLEOTIDE SEQUENCE [LARGE SCALE GENOMIC DNA]</scope>
    <source>
        <strain evidence="10 11">TK</strain>
    </source>
</reference>
<dbReference type="InterPro" id="IPR011701">
    <property type="entry name" value="MFS"/>
</dbReference>
<keyword evidence="2" id="KW-0813">Transport</keyword>
<dbReference type="GO" id="GO:0022857">
    <property type="term" value="F:transmembrane transporter activity"/>
    <property type="evidence" value="ECO:0007669"/>
    <property type="project" value="InterPro"/>
</dbReference>
<keyword evidence="3" id="KW-1003">Cell membrane</keyword>
<dbReference type="Pfam" id="PF07690">
    <property type="entry name" value="MFS_1"/>
    <property type="match status" value="1"/>
</dbReference>
<feature type="compositionally biased region" description="Polar residues" evidence="7">
    <location>
        <begin position="676"/>
        <end position="686"/>
    </location>
</feature>
<evidence type="ECO:0000313" key="10">
    <source>
        <dbReference type="EMBL" id="KYQ93386.1"/>
    </source>
</evidence>
<evidence type="ECO:0000313" key="11">
    <source>
        <dbReference type="Proteomes" id="UP000076078"/>
    </source>
</evidence>
<keyword evidence="11" id="KW-1185">Reference proteome</keyword>
<evidence type="ECO:0000256" key="2">
    <source>
        <dbReference type="ARBA" id="ARBA00022448"/>
    </source>
</evidence>
<feature type="transmembrane region" description="Helical" evidence="8">
    <location>
        <begin position="275"/>
        <end position="294"/>
    </location>
</feature>
<feature type="transmembrane region" description="Helical" evidence="8">
    <location>
        <begin position="437"/>
        <end position="458"/>
    </location>
</feature>
<dbReference type="Gene3D" id="1.20.1720.10">
    <property type="entry name" value="Multidrug resistance protein D"/>
    <property type="match status" value="1"/>
</dbReference>
<sequence length="743" mass="81997">MGKNEIVDQNQNPKIYVFTADGISSDQEIISDNPVVDNCNNIVDENHQINSTDINSPSCISTSSSISDKNESVLQSSVSTPCPNNTHKPNLKNIEKVIEILNQEKSQEISIVNLDDLIDIPITPRSMAAVPSIGQLDEMVSNVDSSSSPPSRTSTFLTDEDQSTQTREPLKRKQILIIFSGLMISLFLSALDTTIVATALPAIVADMGRLEQLSWVVTVYLLTSTSVAPLFGKFSDIFGRKPMLLFSLSVFLIGSILCATSYSLLMLIASRAVQGIGGGGLMSAVMIVMAEIVPLRERGKYQGLLGAVYAVSSVVGPLIGGTFTDRLNWRWAFWINLPIGAVALIVVFFALKLPQDTLPFKEGVKRIDAIGTLTLVSAVVSFLLAMSWGGETYQWDSPIVISLFSASILLLSIFIIAEKFLTKNPIIPLVLFKNRNYVLCSMGSFLLGFIMFGVIYYIPLYFQMVKNETATYSGLQLLPTMLFIVICGSISGILITKFGHYKTYPILGMLMMTVGCFLLTLWNDQSKQIHYIAYQSIIGMGIGFTMQILVLVAQNSVEYSLISISTATISFWRTIGGVISVSLFNTILNQQFQSNLRQLLRLYPDILNGMPSDQFQADFITTFEGYGKEQIVDAYASALSIVFLSATPFAALGCIVILFIKPTKLRTTLFKKESQPTQESVDIDQQTNESNNTNRNNENSQLEIDIIEEETKTKGDDDIDEIIQLTPHQNNLIIHDQKEISST</sequence>
<dbReference type="OrthoDB" id="19515at2759"/>
<evidence type="ECO:0000259" key="9">
    <source>
        <dbReference type="PROSITE" id="PS50850"/>
    </source>
</evidence>
<gene>
    <name evidence="10" type="ORF">DLAC_06067</name>
</gene>
<feature type="region of interest" description="Disordered" evidence="7">
    <location>
        <begin position="676"/>
        <end position="703"/>
    </location>
</feature>
<feature type="transmembrane region" description="Helical" evidence="8">
    <location>
        <begin position="212"/>
        <end position="232"/>
    </location>
</feature>
<dbReference type="Gene3D" id="1.20.1250.20">
    <property type="entry name" value="MFS general substrate transporter like domains"/>
    <property type="match status" value="1"/>
</dbReference>
<feature type="transmembrane region" description="Helical" evidence="8">
    <location>
        <begin position="528"/>
        <end position="552"/>
    </location>
</feature>
<feature type="transmembrane region" description="Helical" evidence="8">
    <location>
        <begin position="175"/>
        <end position="200"/>
    </location>
</feature>
<feature type="transmembrane region" description="Helical" evidence="8">
    <location>
        <begin position="331"/>
        <end position="351"/>
    </location>
</feature>
<evidence type="ECO:0000256" key="3">
    <source>
        <dbReference type="ARBA" id="ARBA00022475"/>
    </source>
</evidence>
<comment type="subcellular location">
    <subcellularLocation>
        <location evidence="1">Cell membrane</location>
        <topology evidence="1">Multi-pass membrane protein</topology>
    </subcellularLocation>
</comment>
<feature type="compositionally biased region" description="Low complexity" evidence="7">
    <location>
        <begin position="145"/>
        <end position="155"/>
    </location>
</feature>
<feature type="transmembrane region" description="Helical" evidence="8">
    <location>
        <begin position="244"/>
        <end position="269"/>
    </location>
</feature>
<feature type="transmembrane region" description="Helical" evidence="8">
    <location>
        <begin position="559"/>
        <end position="584"/>
    </location>
</feature>
<keyword evidence="5 8" id="KW-1133">Transmembrane helix</keyword>
<dbReference type="Proteomes" id="UP000076078">
    <property type="component" value="Unassembled WGS sequence"/>
</dbReference>
<feature type="transmembrane region" description="Helical" evidence="8">
    <location>
        <begin position="301"/>
        <end position="319"/>
    </location>
</feature>
<protein>
    <submittedName>
        <fullName evidence="10">Major facilitator superfamily protein</fullName>
    </submittedName>
</protein>
<dbReference type="PANTHER" id="PTHR23501">
    <property type="entry name" value="MAJOR FACILITATOR SUPERFAMILY"/>
    <property type="match status" value="1"/>
</dbReference>
<evidence type="ECO:0000256" key="1">
    <source>
        <dbReference type="ARBA" id="ARBA00004651"/>
    </source>
</evidence>
<feature type="transmembrane region" description="Helical" evidence="8">
    <location>
        <begin position="478"/>
        <end position="496"/>
    </location>
</feature>
<dbReference type="CDD" id="cd17502">
    <property type="entry name" value="MFS_Azr1_MDR_like"/>
    <property type="match status" value="1"/>
</dbReference>
<feature type="region of interest" description="Disordered" evidence="7">
    <location>
        <begin position="140"/>
        <end position="166"/>
    </location>
</feature>
<keyword evidence="6 8" id="KW-0472">Membrane</keyword>
<dbReference type="OMA" id="GGSIWPW"/>
<dbReference type="InterPro" id="IPR020846">
    <property type="entry name" value="MFS_dom"/>
</dbReference>
<keyword evidence="4 8" id="KW-0812">Transmembrane</keyword>
<dbReference type="GO" id="GO:0005886">
    <property type="term" value="C:plasma membrane"/>
    <property type="evidence" value="ECO:0007669"/>
    <property type="project" value="UniProtKB-SubCell"/>
</dbReference>
<dbReference type="PRINTS" id="PR01036">
    <property type="entry name" value="TCRTETB"/>
</dbReference>
<proteinExistence type="predicted"/>
<dbReference type="InParanoid" id="A0A151ZHE3"/>
<dbReference type="SUPFAM" id="SSF103473">
    <property type="entry name" value="MFS general substrate transporter"/>
    <property type="match status" value="1"/>
</dbReference>
<evidence type="ECO:0000256" key="4">
    <source>
        <dbReference type="ARBA" id="ARBA00022692"/>
    </source>
</evidence>
<dbReference type="EMBL" id="LODT01000028">
    <property type="protein sequence ID" value="KYQ93386.1"/>
    <property type="molecule type" value="Genomic_DNA"/>
</dbReference>
<dbReference type="PANTHER" id="PTHR23501:SF197">
    <property type="entry name" value="COMD"/>
    <property type="match status" value="1"/>
</dbReference>
<evidence type="ECO:0000256" key="5">
    <source>
        <dbReference type="ARBA" id="ARBA00022989"/>
    </source>
</evidence>
<feature type="domain" description="Major facilitator superfamily (MFS) profile" evidence="9">
    <location>
        <begin position="178"/>
        <end position="665"/>
    </location>
</feature>
<evidence type="ECO:0000256" key="8">
    <source>
        <dbReference type="SAM" id="Phobius"/>
    </source>
</evidence>